<name>X1J9Y2_9ZZZZ</name>
<keyword evidence="1" id="KW-1133">Transmembrane helix</keyword>
<comment type="caution">
    <text evidence="2">The sequence shown here is derived from an EMBL/GenBank/DDBJ whole genome shotgun (WGS) entry which is preliminary data.</text>
</comment>
<feature type="transmembrane region" description="Helical" evidence="1">
    <location>
        <begin position="130"/>
        <end position="158"/>
    </location>
</feature>
<proteinExistence type="predicted"/>
<feature type="non-terminal residue" evidence="2">
    <location>
        <position position="1"/>
    </location>
</feature>
<feature type="transmembrane region" description="Helical" evidence="1">
    <location>
        <begin position="98"/>
        <end position="118"/>
    </location>
</feature>
<keyword evidence="1" id="KW-0812">Transmembrane</keyword>
<feature type="non-terminal residue" evidence="2">
    <location>
        <position position="231"/>
    </location>
</feature>
<dbReference type="EMBL" id="BARU01040496">
    <property type="protein sequence ID" value="GAH78315.1"/>
    <property type="molecule type" value="Genomic_DNA"/>
</dbReference>
<reference evidence="2" key="1">
    <citation type="journal article" date="2014" name="Front. Microbiol.">
        <title>High frequency of phylogenetically diverse reductive dehalogenase-homologous genes in deep subseafloor sedimentary metagenomes.</title>
        <authorList>
            <person name="Kawai M."/>
            <person name="Futagami T."/>
            <person name="Toyoda A."/>
            <person name="Takaki Y."/>
            <person name="Nishi S."/>
            <person name="Hori S."/>
            <person name="Arai W."/>
            <person name="Tsubouchi T."/>
            <person name="Morono Y."/>
            <person name="Uchiyama I."/>
            <person name="Ito T."/>
            <person name="Fujiyama A."/>
            <person name="Inagaki F."/>
            <person name="Takami H."/>
        </authorList>
    </citation>
    <scope>NUCLEOTIDE SEQUENCE</scope>
    <source>
        <strain evidence="2">Expedition CK06-06</strain>
    </source>
</reference>
<evidence type="ECO:0000313" key="2">
    <source>
        <dbReference type="EMBL" id="GAH78315.1"/>
    </source>
</evidence>
<evidence type="ECO:0000256" key="1">
    <source>
        <dbReference type="SAM" id="Phobius"/>
    </source>
</evidence>
<accession>X1J9Y2</accession>
<protein>
    <submittedName>
        <fullName evidence="2">Uncharacterized protein</fullName>
    </submittedName>
</protein>
<keyword evidence="1" id="KW-0472">Membrane</keyword>
<feature type="transmembrane region" description="Helical" evidence="1">
    <location>
        <begin position="65"/>
        <end position="86"/>
    </location>
</feature>
<gene>
    <name evidence="2" type="ORF">S03H2_62596</name>
</gene>
<dbReference type="AlphaFoldDB" id="X1J9Y2"/>
<organism evidence="2">
    <name type="scientific">marine sediment metagenome</name>
    <dbReference type="NCBI Taxonomy" id="412755"/>
    <lineage>
        <taxon>unclassified sequences</taxon>
        <taxon>metagenomes</taxon>
        <taxon>ecological metagenomes</taxon>
    </lineage>
</organism>
<sequence length="231" mass="26501">FHAIGYFSWLGDWMFAGSDRPGWAATSWVIEQVIRISLLFVFIPLASNESFMGSPFMVNLKSPMVLIMFAYFPALIIKNIFMWWGIRRDDYFKFKWKDLAWQGFVAPLGAAVVVWGILEGLFTLIWQGEIITSVLILLIGTLVGMYIFAFFASLFGAFDDNTLAEFKRATEMAKGLKFMAKPLYLVSKWGAKISPLHNKFPMTIFEEAQAEAQQLTEEKNKIKYIIFSFSF</sequence>